<evidence type="ECO:0000313" key="1">
    <source>
        <dbReference type="EMBL" id="XBY58511.1"/>
    </source>
</evidence>
<dbReference type="EC" id="3.5.-.-" evidence="1"/>
<dbReference type="KEGG" id="vrs:V8F66_19855"/>
<gene>
    <name evidence="1" type="ORF">V8F66_19855</name>
</gene>
<protein>
    <submittedName>
        <fullName evidence="1">Cyclase family protein</fullName>
        <ecNumber evidence="1">3.5.-.-</ecNumber>
    </submittedName>
</protein>
<dbReference type="Pfam" id="PF04199">
    <property type="entry name" value="Cyclase"/>
    <property type="match status" value="1"/>
</dbReference>
<organism evidence="1">
    <name type="scientific">Vreelandella sp. SM1641</name>
    <dbReference type="NCBI Taxonomy" id="3126101"/>
    <lineage>
        <taxon>Bacteria</taxon>
        <taxon>Pseudomonadati</taxon>
        <taxon>Pseudomonadota</taxon>
        <taxon>Gammaproteobacteria</taxon>
        <taxon>Oceanospirillales</taxon>
        <taxon>Halomonadaceae</taxon>
        <taxon>Vreelandella</taxon>
    </lineage>
</organism>
<dbReference type="RefSeq" id="WP_218927624.1">
    <property type="nucleotide sequence ID" value="NZ_CP158484.1"/>
</dbReference>
<dbReference type="InterPro" id="IPR007325">
    <property type="entry name" value="KFase/CYL"/>
</dbReference>
<keyword evidence="1" id="KW-0378">Hydrolase</keyword>
<proteinExistence type="predicted"/>
<dbReference type="PANTHER" id="PTHR43564">
    <property type="entry name" value="KYNURENINE FORMAMIDASE-LIKE PROTEIN"/>
    <property type="match status" value="1"/>
</dbReference>
<name>A0AAU7XPF2_9GAMM</name>
<sequence>MSKHIIDLSLPIRNASFDTQEQHIEYIDHYAMARQRATAYGVDPGDLPLPGVHSASERITLSSHAGTHMDAPIHYGPTSEGKPARTIDQIPLEWCHGDGVVLDFSWMEAGQVIGVDDLQQALARIEYTLKPFDIVLIRTDRWMDFDRHDWAMRHPGMGREATLWLIEQGIRMMGTDGWGWDIPIPMMAEALRKGDSDAFFPGHYAGRDKEYCHIEKLARLNELPTHGFTFSAFPVLIERASAGWCRAVAIIDSHSE</sequence>
<dbReference type="PANTHER" id="PTHR43564:SF2">
    <property type="entry name" value="BLR6059 PROTEIN"/>
    <property type="match status" value="1"/>
</dbReference>
<dbReference type="AlphaFoldDB" id="A0AAU7XPF2"/>
<accession>A0AAU7XPF2</accession>
<dbReference type="EMBL" id="CP158484">
    <property type="protein sequence ID" value="XBY58511.1"/>
    <property type="molecule type" value="Genomic_DNA"/>
</dbReference>
<dbReference type="GO" id="GO:0019441">
    <property type="term" value="P:L-tryptophan catabolic process to kynurenine"/>
    <property type="evidence" value="ECO:0007669"/>
    <property type="project" value="InterPro"/>
</dbReference>
<dbReference type="GO" id="GO:0004061">
    <property type="term" value="F:arylformamidase activity"/>
    <property type="evidence" value="ECO:0007669"/>
    <property type="project" value="InterPro"/>
</dbReference>
<reference evidence="1" key="1">
    <citation type="submission" date="2024-02" db="EMBL/GenBank/DDBJ databases">
        <title>Complete genome sequence of Vreelandella sp. SM1641, a marine exopolysaccharide-producing bacterium isolated from deep-sea hydrothermal sediment of the southwest Indian Ocean.</title>
        <authorList>
            <person name="Zhu H."/>
            <person name="Sun M."/>
        </authorList>
    </citation>
    <scope>NUCLEOTIDE SEQUENCE</scope>
    <source>
        <strain evidence="1">SM1641</strain>
    </source>
</reference>